<dbReference type="CDD" id="cd00086">
    <property type="entry name" value="homeodomain"/>
    <property type="match status" value="1"/>
</dbReference>
<feature type="domain" description="Homeobox" evidence="13">
    <location>
        <begin position="21"/>
        <end position="81"/>
    </location>
</feature>
<dbReference type="GO" id="GO:0000981">
    <property type="term" value="F:DNA-binding transcription factor activity, RNA polymerase II-specific"/>
    <property type="evidence" value="ECO:0007669"/>
    <property type="project" value="InterPro"/>
</dbReference>
<keyword evidence="8 9" id="KW-0539">Nucleus</keyword>
<evidence type="ECO:0000256" key="2">
    <source>
        <dbReference type="ARBA" id="ARBA00006789"/>
    </source>
</evidence>
<evidence type="ECO:0000256" key="10">
    <source>
        <dbReference type="RuleBase" id="RU000682"/>
    </source>
</evidence>
<dbReference type="CDD" id="cd08875">
    <property type="entry name" value="START_ArGLABRA2_like"/>
    <property type="match status" value="1"/>
</dbReference>
<evidence type="ECO:0000256" key="1">
    <source>
        <dbReference type="ARBA" id="ARBA00004123"/>
    </source>
</evidence>
<dbReference type="Gene3D" id="3.30.530.20">
    <property type="match status" value="1"/>
</dbReference>
<dbReference type="GO" id="GO:0005634">
    <property type="term" value="C:nucleus"/>
    <property type="evidence" value="ECO:0007669"/>
    <property type="project" value="UniProtKB-SubCell"/>
</dbReference>
<dbReference type="FunFam" id="3.30.530.20:FF:000026">
    <property type="entry name" value="Homeobox-leucine zipper protein GLABRA 2"/>
    <property type="match status" value="1"/>
</dbReference>
<dbReference type="PANTHER" id="PTHR45654:SF1">
    <property type="entry name" value="HOMEOBOX-LEUCINE ZIPPER PROTEIN HDG11"/>
    <property type="match status" value="1"/>
</dbReference>
<dbReference type="PROSITE" id="PS50071">
    <property type="entry name" value="HOMEOBOX_2"/>
    <property type="match status" value="1"/>
</dbReference>
<dbReference type="GO" id="GO:0030154">
    <property type="term" value="P:cell differentiation"/>
    <property type="evidence" value="ECO:0007669"/>
    <property type="project" value="UniProtKB-ARBA"/>
</dbReference>
<dbReference type="AlphaFoldDB" id="A0A9R1XPH8"/>
<evidence type="ECO:0000259" key="14">
    <source>
        <dbReference type="PROSITE" id="PS50848"/>
    </source>
</evidence>
<evidence type="ECO:0000256" key="5">
    <source>
        <dbReference type="ARBA" id="ARBA00023125"/>
    </source>
</evidence>
<dbReference type="FunFam" id="1.10.10.60:FF:000229">
    <property type="entry name" value="Homeobox-leucine zipper protein HDG1"/>
    <property type="match status" value="1"/>
</dbReference>
<dbReference type="Pfam" id="PF00046">
    <property type="entry name" value="Homeodomain"/>
    <property type="match status" value="1"/>
</dbReference>
<dbReference type="InterPro" id="IPR001356">
    <property type="entry name" value="HD"/>
</dbReference>
<gene>
    <name evidence="15" type="ORF">LSAT_V11C200057470</name>
</gene>
<dbReference type="SMART" id="SM00389">
    <property type="entry name" value="HOX"/>
    <property type="match status" value="1"/>
</dbReference>
<evidence type="ECO:0000259" key="13">
    <source>
        <dbReference type="PROSITE" id="PS50071"/>
    </source>
</evidence>
<reference evidence="15 16" key="1">
    <citation type="journal article" date="2017" name="Nat. Commun.">
        <title>Genome assembly with in vitro proximity ligation data and whole-genome triplication in lettuce.</title>
        <authorList>
            <person name="Reyes-Chin-Wo S."/>
            <person name="Wang Z."/>
            <person name="Yang X."/>
            <person name="Kozik A."/>
            <person name="Arikit S."/>
            <person name="Song C."/>
            <person name="Xia L."/>
            <person name="Froenicke L."/>
            <person name="Lavelle D.O."/>
            <person name="Truco M.J."/>
            <person name="Xia R."/>
            <person name="Zhu S."/>
            <person name="Xu C."/>
            <person name="Xu H."/>
            <person name="Xu X."/>
            <person name="Cox K."/>
            <person name="Korf I."/>
            <person name="Meyers B.C."/>
            <person name="Michelmore R.W."/>
        </authorList>
    </citation>
    <scope>NUCLEOTIDE SEQUENCE [LARGE SCALE GENOMIC DNA]</scope>
    <source>
        <strain evidence="16">cv. Salinas</strain>
        <tissue evidence="15">Seedlings</tissue>
    </source>
</reference>
<evidence type="ECO:0000256" key="6">
    <source>
        <dbReference type="ARBA" id="ARBA00023155"/>
    </source>
</evidence>
<feature type="coiled-coil region" evidence="11">
    <location>
        <begin position="122"/>
        <end position="149"/>
    </location>
</feature>
<dbReference type="PANTHER" id="PTHR45654">
    <property type="entry name" value="HOMEOBOX-LEUCINE ZIPPER PROTEIN MERISTEM L1"/>
    <property type="match status" value="1"/>
</dbReference>
<name>A0A9R1XPH8_LACSA</name>
<dbReference type="EMBL" id="NBSK02000002">
    <property type="protein sequence ID" value="KAJ0222565.1"/>
    <property type="molecule type" value="Genomic_DNA"/>
</dbReference>
<comment type="similarity">
    <text evidence="2">Belongs to the HD-ZIP homeobox family. Class IV subfamily.</text>
</comment>
<dbReference type="PROSITE" id="PS50848">
    <property type="entry name" value="START"/>
    <property type="match status" value="1"/>
</dbReference>
<dbReference type="Proteomes" id="UP000235145">
    <property type="component" value="Unassembled WGS sequence"/>
</dbReference>
<keyword evidence="3" id="KW-0805">Transcription regulation</keyword>
<dbReference type="InterPro" id="IPR023393">
    <property type="entry name" value="START-like_dom_sf"/>
</dbReference>
<dbReference type="GO" id="GO:0008289">
    <property type="term" value="F:lipid binding"/>
    <property type="evidence" value="ECO:0007669"/>
    <property type="project" value="InterPro"/>
</dbReference>
<evidence type="ECO:0000256" key="8">
    <source>
        <dbReference type="ARBA" id="ARBA00023242"/>
    </source>
</evidence>
<dbReference type="InterPro" id="IPR017970">
    <property type="entry name" value="Homeobox_CS"/>
</dbReference>
<comment type="caution">
    <text evidence="15">The sequence shown here is derived from an EMBL/GenBank/DDBJ whole genome shotgun (WGS) entry which is preliminary data.</text>
</comment>
<keyword evidence="7" id="KW-0804">Transcription</keyword>
<dbReference type="OrthoDB" id="6159439at2759"/>
<evidence type="ECO:0000256" key="3">
    <source>
        <dbReference type="ARBA" id="ARBA00023015"/>
    </source>
</evidence>
<protein>
    <submittedName>
        <fullName evidence="15">Uncharacterized protein</fullName>
    </submittedName>
</protein>
<dbReference type="InterPro" id="IPR042160">
    <property type="entry name" value="HD-Zip_IV"/>
</dbReference>
<dbReference type="SUPFAM" id="SSF46689">
    <property type="entry name" value="Homeodomain-like"/>
    <property type="match status" value="1"/>
</dbReference>
<evidence type="ECO:0000256" key="12">
    <source>
        <dbReference type="SAM" id="MobiDB-lite"/>
    </source>
</evidence>
<keyword evidence="4 11" id="KW-0175">Coiled coil</keyword>
<dbReference type="SMART" id="SM00234">
    <property type="entry name" value="START"/>
    <property type="match status" value="1"/>
</dbReference>
<feature type="domain" description="START" evidence="14">
    <location>
        <begin position="227"/>
        <end position="464"/>
    </location>
</feature>
<evidence type="ECO:0000256" key="11">
    <source>
        <dbReference type="SAM" id="Coils"/>
    </source>
</evidence>
<feature type="region of interest" description="Disordered" evidence="12">
    <location>
        <begin position="1"/>
        <end position="28"/>
    </location>
</feature>
<sequence>MALQGASGGGHDDHHEAPNHRRGKKRYHRYTKDQIQLLEATFNECPHPDEKMRLQLSQELGLTPRQIKFWFQNRRTQMKAKSEMVDTSLLKVENDKIRSENVGIKEALKNVICLTCGTTPSVQADCHEKQRLRNENAQLKEELQRVSSIVSYHIGRPLAPQLSLAHMEQSHLSSSDLSMVTYVGATQQSMIPIDSDGPSLDLDLLTSNDIRASASNTIHPSYSLRLLGMHKSLITDMATSALDELMKLFQTNEPFWSKSADGRDVLDIDNYKRTFPKPNASMKNHNLWTDASRATAGVMMDSMQLVEMFSDSTKWGDLFPTIVLKARTLEVISYGSFGNKSGSLQLMYEELQVASPVVPIRQFIFFRFCQQIDQKTWAVVDFSYHLPQDGNFPYSQFNSRRLPSGCLIQSLPNGYSKVTWIEHVEIEEKTAVHRLYRDLIYSGLAFGAERWVACLQRSSERIACQTMSNSWICKLVGVIPSAEGKKSMMNLAQRMVNNFCAIISPSDDHQWSCVSDFDDFEIHANLYKSTDCVQPNTTVLSAAATVWLPHSPQFLFDFLRDEKNRPKWDVLTNNKPVQEITRITNRAHPGNCISVLQVTNTRDTNILILQESCTDSSGSLVVYYPVDLPAINMAMNGEEVCVPLLPSGFVITTDGRHRSTMSTSRKEGCSAASTAGSLVTLVLQMVVSSQPGENLGAQSVATISNLIGGTVRKIKAAMNCPSPTT</sequence>
<feature type="DNA-binding region" description="Homeobox" evidence="9">
    <location>
        <begin position="23"/>
        <end position="82"/>
    </location>
</feature>
<dbReference type="SUPFAM" id="SSF55961">
    <property type="entry name" value="Bet v1-like"/>
    <property type="match status" value="2"/>
</dbReference>
<accession>A0A9R1XPH8</accession>
<evidence type="ECO:0000256" key="9">
    <source>
        <dbReference type="PROSITE-ProRule" id="PRU00108"/>
    </source>
</evidence>
<dbReference type="Gene3D" id="1.10.10.60">
    <property type="entry name" value="Homeodomain-like"/>
    <property type="match status" value="1"/>
</dbReference>
<feature type="compositionally biased region" description="Basic and acidic residues" evidence="12">
    <location>
        <begin position="10"/>
        <end position="19"/>
    </location>
</feature>
<dbReference type="Pfam" id="PF25797">
    <property type="entry name" value="PDF2_C"/>
    <property type="match status" value="1"/>
</dbReference>
<dbReference type="Pfam" id="PF01852">
    <property type="entry name" value="START"/>
    <property type="match status" value="1"/>
</dbReference>
<evidence type="ECO:0000313" key="15">
    <source>
        <dbReference type="EMBL" id="KAJ0222565.1"/>
    </source>
</evidence>
<organism evidence="15 16">
    <name type="scientific">Lactuca sativa</name>
    <name type="common">Garden lettuce</name>
    <dbReference type="NCBI Taxonomy" id="4236"/>
    <lineage>
        <taxon>Eukaryota</taxon>
        <taxon>Viridiplantae</taxon>
        <taxon>Streptophyta</taxon>
        <taxon>Embryophyta</taxon>
        <taxon>Tracheophyta</taxon>
        <taxon>Spermatophyta</taxon>
        <taxon>Magnoliopsida</taxon>
        <taxon>eudicotyledons</taxon>
        <taxon>Gunneridae</taxon>
        <taxon>Pentapetalae</taxon>
        <taxon>asterids</taxon>
        <taxon>campanulids</taxon>
        <taxon>Asterales</taxon>
        <taxon>Asteraceae</taxon>
        <taxon>Cichorioideae</taxon>
        <taxon>Cichorieae</taxon>
        <taxon>Lactucinae</taxon>
        <taxon>Lactuca</taxon>
    </lineage>
</organism>
<dbReference type="InterPro" id="IPR009057">
    <property type="entry name" value="Homeodomain-like_sf"/>
</dbReference>
<dbReference type="InterPro" id="IPR002913">
    <property type="entry name" value="START_lipid-bd_dom"/>
</dbReference>
<dbReference type="GO" id="GO:0003677">
    <property type="term" value="F:DNA binding"/>
    <property type="evidence" value="ECO:0007669"/>
    <property type="project" value="UniProtKB-UniRule"/>
</dbReference>
<dbReference type="InterPro" id="IPR057993">
    <property type="entry name" value="HD-Zip_IV_C"/>
</dbReference>
<dbReference type="Gramene" id="rna-gnl|WGS:NBSK|LSAT_2X20160_mrna">
    <property type="protein sequence ID" value="cds-PLY69707.1"/>
    <property type="gene ID" value="gene-LSAT_2X20160"/>
</dbReference>
<dbReference type="PROSITE" id="PS00027">
    <property type="entry name" value="HOMEOBOX_1"/>
    <property type="match status" value="1"/>
</dbReference>
<evidence type="ECO:0000313" key="16">
    <source>
        <dbReference type="Proteomes" id="UP000235145"/>
    </source>
</evidence>
<proteinExistence type="inferred from homology"/>
<keyword evidence="5 9" id="KW-0238">DNA-binding</keyword>
<keyword evidence="6 9" id="KW-0371">Homeobox</keyword>
<keyword evidence="16" id="KW-1185">Reference proteome</keyword>
<evidence type="ECO:0000256" key="7">
    <source>
        <dbReference type="ARBA" id="ARBA00023163"/>
    </source>
</evidence>
<comment type="subcellular location">
    <subcellularLocation>
        <location evidence="1 9 10">Nucleus</location>
    </subcellularLocation>
</comment>
<evidence type="ECO:0000256" key="4">
    <source>
        <dbReference type="ARBA" id="ARBA00023054"/>
    </source>
</evidence>